<reference evidence="4 5" key="1">
    <citation type="journal article" date="2014" name="Genome Announc.">
        <title>Genome Sequence of Afipia felis Strain 76713, Isolated in Hospital Water Using an Amoeba Co-Culture Procedure.</title>
        <authorList>
            <person name="Benamar S."/>
            <person name="La Scola B."/>
            <person name="Croce O."/>
        </authorList>
    </citation>
    <scope>NUCLEOTIDE SEQUENCE [LARGE SCALE GENOMIC DNA]</scope>
    <source>
        <strain evidence="4 5">76713</strain>
    </source>
</reference>
<accession>A0A090N709</accession>
<protein>
    <submittedName>
        <fullName evidence="4">S-adenosyl-L-methionine-binding protein</fullName>
    </submittedName>
</protein>
<name>A0A090N709_AFIFE</name>
<dbReference type="PROSITE" id="PS51668">
    <property type="entry name" value="TSAA_2"/>
    <property type="match status" value="1"/>
</dbReference>
<dbReference type="SUPFAM" id="SSF118196">
    <property type="entry name" value="YaeB-like"/>
    <property type="match status" value="1"/>
</dbReference>
<dbReference type="InterPro" id="IPR036414">
    <property type="entry name" value="YaeB_N_sf"/>
</dbReference>
<proteinExistence type="inferred from homology"/>
<sequence>MIRFDKVLTHVEIPGSFAVLTPRNDGMSQESAMVRRNEIRGGEVAVTPPAPTDAGLTYIGRIHTPWSDRMITPRQGRHDGPECRIEIFEPWVPALKGLEKYSTVEVLYWLDQSRRDLVLQSPASNGEVHGTFSLRSPVRPNPIGTSVAKLIRVEGNMVTVQGLDCLDGTPLIDLKPDRCLFTPIAPKQPGDGETIS</sequence>
<dbReference type="Proteomes" id="UP000035762">
    <property type="component" value="Unassembled WGS sequence"/>
</dbReference>
<dbReference type="NCBIfam" id="TIGR00104">
    <property type="entry name" value="tRNA_TsaA"/>
    <property type="match status" value="1"/>
</dbReference>
<dbReference type="InterPro" id="IPR036413">
    <property type="entry name" value="YaeB-like_sf"/>
</dbReference>
<dbReference type="PANTHER" id="PTHR12818">
    <property type="entry name" value="TRNA (ADENINE(37)-N6)-METHYLTRANSFERASE"/>
    <property type="match status" value="1"/>
</dbReference>
<evidence type="ECO:0000256" key="1">
    <source>
        <dbReference type="ARBA" id="ARBA00022691"/>
    </source>
</evidence>
<dbReference type="STRING" id="1035.BN961_01186"/>
<dbReference type="AlphaFoldDB" id="A0A090N709"/>
<keyword evidence="1" id="KW-0949">S-adenosyl-L-methionine</keyword>
<comment type="similarity">
    <text evidence="2">Belongs to the tRNA methyltransferase O family.</text>
</comment>
<dbReference type="EMBL" id="CCAZ020000001">
    <property type="protein sequence ID" value="CEG07783.1"/>
    <property type="molecule type" value="Genomic_DNA"/>
</dbReference>
<evidence type="ECO:0000313" key="4">
    <source>
        <dbReference type="EMBL" id="CEG07783.1"/>
    </source>
</evidence>
<dbReference type="InterPro" id="IPR023370">
    <property type="entry name" value="TrmO-like_N"/>
</dbReference>
<evidence type="ECO:0000256" key="2">
    <source>
        <dbReference type="ARBA" id="ARBA00033753"/>
    </source>
</evidence>
<evidence type="ECO:0000313" key="5">
    <source>
        <dbReference type="Proteomes" id="UP000035762"/>
    </source>
</evidence>
<dbReference type="CDD" id="cd09281">
    <property type="entry name" value="UPF0066"/>
    <property type="match status" value="1"/>
</dbReference>
<evidence type="ECO:0000259" key="3">
    <source>
        <dbReference type="PROSITE" id="PS51668"/>
    </source>
</evidence>
<dbReference type="PANTHER" id="PTHR12818:SF0">
    <property type="entry name" value="TRNA (ADENINE(37)-N6)-METHYLTRANSFERASE"/>
    <property type="match status" value="1"/>
</dbReference>
<dbReference type="Pfam" id="PF01980">
    <property type="entry name" value="TrmO_N"/>
    <property type="match status" value="1"/>
</dbReference>
<dbReference type="InterPro" id="IPR040372">
    <property type="entry name" value="YaeB-like"/>
</dbReference>
<gene>
    <name evidence="4" type="ORF">BN961_01186</name>
</gene>
<feature type="domain" description="TsaA-like" evidence="3">
    <location>
        <begin position="56"/>
        <end position="186"/>
    </location>
</feature>
<comment type="caution">
    <text evidence="4">The sequence shown here is derived from an EMBL/GenBank/DDBJ whole genome shotgun (WGS) entry which is preliminary data.</text>
</comment>
<organism evidence="4 5">
    <name type="scientific">Afipia felis</name>
    <name type="common">Cat scratch disease bacillus</name>
    <dbReference type="NCBI Taxonomy" id="1035"/>
    <lineage>
        <taxon>Bacteria</taxon>
        <taxon>Pseudomonadati</taxon>
        <taxon>Pseudomonadota</taxon>
        <taxon>Alphaproteobacteria</taxon>
        <taxon>Hyphomicrobiales</taxon>
        <taxon>Nitrobacteraceae</taxon>
        <taxon>Afipia</taxon>
    </lineage>
</organism>
<dbReference type="Gene3D" id="2.40.30.70">
    <property type="entry name" value="YaeB-like"/>
    <property type="match status" value="1"/>
</dbReference>
<keyword evidence="5" id="KW-1185">Reference proteome</keyword>